<dbReference type="PANTHER" id="PTHR34315:SF1">
    <property type="entry name" value="INTRADIOL RING-CLEAVAGE DIOXYGENASES DOMAIN-CONTAINING PROTEIN-RELATED"/>
    <property type="match status" value="1"/>
</dbReference>
<dbReference type="InterPro" id="IPR015889">
    <property type="entry name" value="Intradiol_dOase_core"/>
</dbReference>
<dbReference type="Proteomes" id="UP000018721">
    <property type="component" value="Unassembled WGS sequence"/>
</dbReference>
<evidence type="ECO:0000313" key="3">
    <source>
        <dbReference type="EMBL" id="ETI33256.1"/>
    </source>
</evidence>
<dbReference type="eggNOG" id="ENOG502QWMN">
    <property type="taxonomic scope" value="Eukaryota"/>
</dbReference>
<feature type="signal peptide" evidence="2">
    <location>
        <begin position="1"/>
        <end position="24"/>
    </location>
</feature>
<gene>
    <name evidence="3" type="ORF">F443_20056</name>
</gene>
<evidence type="ECO:0000256" key="2">
    <source>
        <dbReference type="SAM" id="SignalP"/>
    </source>
</evidence>
<proteinExistence type="predicted"/>
<dbReference type="EMBL" id="ANIZ01003492">
    <property type="protein sequence ID" value="ETI33256.1"/>
    <property type="molecule type" value="Genomic_DNA"/>
</dbReference>
<comment type="caution">
    <text evidence="3">The sequence shown here is derived from an EMBL/GenBank/DDBJ whole genome shotgun (WGS) entry which is preliminary data.</text>
</comment>
<evidence type="ECO:0000256" key="1">
    <source>
        <dbReference type="SAM" id="MobiDB-lite"/>
    </source>
</evidence>
<dbReference type="GO" id="GO:0016702">
    <property type="term" value="F:oxidoreductase activity, acting on single donors with incorporation of molecular oxygen, incorporation of two atoms of oxygen"/>
    <property type="evidence" value="ECO:0007669"/>
    <property type="project" value="InterPro"/>
</dbReference>
<reference evidence="3 4" key="1">
    <citation type="submission" date="2013-11" db="EMBL/GenBank/DDBJ databases">
        <title>The Genome Sequence of Phytophthora parasitica P1569.</title>
        <authorList>
            <consortium name="The Broad Institute Genomics Platform"/>
            <person name="Russ C."/>
            <person name="Tyler B."/>
            <person name="Panabieres F."/>
            <person name="Shan W."/>
            <person name="Tripathy S."/>
            <person name="Grunwald N."/>
            <person name="Machado M."/>
            <person name="Johnson C.S."/>
            <person name="Arredondo F."/>
            <person name="Hong C."/>
            <person name="Coffey M."/>
            <person name="Young S.K."/>
            <person name="Zeng Q."/>
            <person name="Gargeya S."/>
            <person name="Fitzgerald M."/>
            <person name="Abouelleil A."/>
            <person name="Alvarado L."/>
            <person name="Chapman S.B."/>
            <person name="Gainer-Dewar J."/>
            <person name="Goldberg J."/>
            <person name="Griggs A."/>
            <person name="Gujja S."/>
            <person name="Hansen M."/>
            <person name="Howarth C."/>
            <person name="Imamovic A."/>
            <person name="Ireland A."/>
            <person name="Larimer J."/>
            <person name="McCowan C."/>
            <person name="Murphy C."/>
            <person name="Pearson M."/>
            <person name="Poon T.W."/>
            <person name="Priest M."/>
            <person name="Roberts A."/>
            <person name="Saif S."/>
            <person name="Shea T."/>
            <person name="Sykes S."/>
            <person name="Wortman J."/>
            <person name="Nusbaum C."/>
            <person name="Birren B."/>
        </authorList>
    </citation>
    <scope>NUCLEOTIDE SEQUENCE [LARGE SCALE GENOMIC DNA]</scope>
    <source>
        <strain evidence="3 4">P1569</strain>
    </source>
</reference>
<dbReference type="PANTHER" id="PTHR34315">
    <property type="match status" value="1"/>
</dbReference>
<feature type="chain" id="PRO_5004774097" description="Intradiol ring-cleavage dioxygenases domain-containing protein" evidence="2">
    <location>
        <begin position="25"/>
        <end position="394"/>
    </location>
</feature>
<organism evidence="3 4">
    <name type="scientific">Phytophthora nicotianae P1569</name>
    <dbReference type="NCBI Taxonomy" id="1317065"/>
    <lineage>
        <taxon>Eukaryota</taxon>
        <taxon>Sar</taxon>
        <taxon>Stramenopiles</taxon>
        <taxon>Oomycota</taxon>
        <taxon>Peronosporomycetes</taxon>
        <taxon>Peronosporales</taxon>
        <taxon>Peronosporaceae</taxon>
        <taxon>Phytophthora</taxon>
    </lineage>
</organism>
<dbReference type="CDD" id="cd03457">
    <property type="entry name" value="intradiol_dioxygenase_like"/>
    <property type="match status" value="1"/>
</dbReference>
<dbReference type="GO" id="GO:0008199">
    <property type="term" value="F:ferric iron binding"/>
    <property type="evidence" value="ECO:0007669"/>
    <property type="project" value="InterPro"/>
</dbReference>
<name>V9E2R0_PHYNI</name>
<dbReference type="AlphaFoldDB" id="V9E2R0"/>
<dbReference type="OrthoDB" id="120782at2759"/>
<accession>V9E2R0</accession>
<protein>
    <recommendedName>
        <fullName evidence="5">Intradiol ring-cleavage dioxygenases domain-containing protein</fullName>
    </recommendedName>
</protein>
<sequence>MARFVRWLILASVAALTLSDVALGHSQMHLGNALPSRKLFIENGRHLLKNCINSEAGQVLKERAITRHLAILNDVHAARRLDAATALSTDHESNRTGLTFNTSSNELFTGEPACLLEPEVTEGPYYVAGELIRSDIRENQPGIDLYMDLQFIDVNTCSPVNDLYVDFWHANASGVYSGVVARTNGNSNDASNIGTTFHRGLSPTDSDGFVSFTTKFPGLYAGRTTHIHIMTHSGGTVLANGTYSGGRISHVGQLFFDQSLITEVQATGVYADNSNRVTTNEDDSIALQSADDDFDPFVRYVKLGSSIEDGLLSWISVGVDMTNDNSVSAAGTYTGSSGGTTTDAGTTSNTGSTSAIESTDVSSASADAENDASKMKEFGGILGVTFILLHLLQV</sequence>
<evidence type="ECO:0000313" key="4">
    <source>
        <dbReference type="Proteomes" id="UP000018721"/>
    </source>
</evidence>
<keyword evidence="2" id="KW-0732">Signal</keyword>
<dbReference type="Gene3D" id="2.60.130.10">
    <property type="entry name" value="Aromatic compound dioxygenase"/>
    <property type="match status" value="1"/>
</dbReference>
<keyword evidence="4" id="KW-1185">Reference proteome</keyword>
<evidence type="ECO:0008006" key="5">
    <source>
        <dbReference type="Google" id="ProtNLM"/>
    </source>
</evidence>
<feature type="compositionally biased region" description="Low complexity" evidence="1">
    <location>
        <begin position="332"/>
        <end position="367"/>
    </location>
</feature>
<dbReference type="SUPFAM" id="SSF49482">
    <property type="entry name" value="Aromatic compound dioxygenase"/>
    <property type="match status" value="1"/>
</dbReference>
<feature type="region of interest" description="Disordered" evidence="1">
    <location>
        <begin position="332"/>
        <end position="368"/>
    </location>
</feature>
<dbReference type="HOGENOM" id="CLU_027719_0_1_1"/>